<keyword evidence="4" id="KW-1185">Reference proteome</keyword>
<comment type="similarity">
    <text evidence="1">Belongs to the CapA family.</text>
</comment>
<dbReference type="RefSeq" id="WP_189419856.1">
    <property type="nucleotide sequence ID" value="NZ_BMYZ01000003.1"/>
</dbReference>
<proteinExistence type="inferred from homology"/>
<dbReference type="InterPro" id="IPR029052">
    <property type="entry name" value="Metallo-depent_PP-like"/>
</dbReference>
<dbReference type="PANTHER" id="PTHR33393:SF11">
    <property type="entry name" value="POLYGLUTAMINE SYNTHESIS ACCESSORY PROTEIN RV0574C-RELATED"/>
    <property type="match status" value="1"/>
</dbReference>
<gene>
    <name evidence="3" type="ORF">GCM10011613_28760</name>
</gene>
<comment type="caution">
    <text evidence="3">The sequence shown here is derived from an EMBL/GenBank/DDBJ whole genome shotgun (WGS) entry which is preliminary data.</text>
</comment>
<name>A0ABQ3B6L6_9GAMM</name>
<dbReference type="EMBL" id="BMYZ01000003">
    <property type="protein sequence ID" value="GGY82252.1"/>
    <property type="molecule type" value="Genomic_DNA"/>
</dbReference>
<accession>A0ABQ3B6L6</accession>
<evidence type="ECO:0000256" key="1">
    <source>
        <dbReference type="ARBA" id="ARBA00005662"/>
    </source>
</evidence>
<dbReference type="InterPro" id="IPR019079">
    <property type="entry name" value="Capsule_synth_CapA"/>
</dbReference>
<reference evidence="4" key="1">
    <citation type="journal article" date="2019" name="Int. J. Syst. Evol. Microbiol.">
        <title>The Global Catalogue of Microorganisms (GCM) 10K type strain sequencing project: providing services to taxonomists for standard genome sequencing and annotation.</title>
        <authorList>
            <consortium name="The Broad Institute Genomics Platform"/>
            <consortium name="The Broad Institute Genome Sequencing Center for Infectious Disease"/>
            <person name="Wu L."/>
            <person name="Ma J."/>
        </authorList>
    </citation>
    <scope>NUCLEOTIDE SEQUENCE [LARGE SCALE GENOMIC DNA]</scope>
    <source>
        <strain evidence="4">KCTC 32239</strain>
    </source>
</reference>
<evidence type="ECO:0000313" key="3">
    <source>
        <dbReference type="EMBL" id="GGY82252.1"/>
    </source>
</evidence>
<protein>
    <recommendedName>
        <fullName evidence="2">Capsule synthesis protein CapA domain-containing protein</fullName>
    </recommendedName>
</protein>
<dbReference type="Gene3D" id="3.60.21.10">
    <property type="match status" value="1"/>
</dbReference>
<dbReference type="InterPro" id="IPR052169">
    <property type="entry name" value="CW_Biosynth-Accessory"/>
</dbReference>
<evidence type="ECO:0000313" key="4">
    <source>
        <dbReference type="Proteomes" id="UP000619761"/>
    </source>
</evidence>
<feature type="domain" description="Capsule synthesis protein CapA" evidence="2">
    <location>
        <begin position="2"/>
        <end position="236"/>
    </location>
</feature>
<dbReference type="SMART" id="SM00854">
    <property type="entry name" value="PGA_cap"/>
    <property type="match status" value="1"/>
</dbReference>
<dbReference type="Proteomes" id="UP000619761">
    <property type="component" value="Unassembled WGS sequence"/>
</dbReference>
<evidence type="ECO:0000259" key="2">
    <source>
        <dbReference type="SMART" id="SM00854"/>
    </source>
</evidence>
<dbReference type="PANTHER" id="PTHR33393">
    <property type="entry name" value="POLYGLUTAMINE SYNTHESIS ACCESSORY PROTEIN RV0574C-RELATED"/>
    <property type="match status" value="1"/>
</dbReference>
<sequence>MKLMFVGDINPGEYYTSIGNGPRSLMKSKDPLAALHALFHQADAVIGNLEAPVSHTINENGTLNSLTLIGHAPDLKYFADANFKYLQISNNHIVQHGLEIFQETLTSLSNHKITALGLKDQPMELFTSNGITVGMLSASDIPDNTYKNQQSYQRFDDDFLTTVKQSVPLVDHLIVLMHWGSEDSTKPNERQRTICQQLKTLGVRAVIGSHTHLFYEVEKTDNFICAYSLGNFIFDLAWDKRLLKSGILEVNFTKDGLSGKVHPVELKENGCIPHLTSAPVNIDKVTALYNHGDSMEYQQLKKTLYLIKNILKGRTGLKFSFFFQKLTKFSRRK</sequence>
<organism evidence="3 4">
    <name type="scientific">Cellvibrio zantedeschiae</name>
    <dbReference type="NCBI Taxonomy" id="1237077"/>
    <lineage>
        <taxon>Bacteria</taxon>
        <taxon>Pseudomonadati</taxon>
        <taxon>Pseudomonadota</taxon>
        <taxon>Gammaproteobacteria</taxon>
        <taxon>Cellvibrionales</taxon>
        <taxon>Cellvibrionaceae</taxon>
        <taxon>Cellvibrio</taxon>
    </lineage>
</organism>
<dbReference type="SUPFAM" id="SSF56300">
    <property type="entry name" value="Metallo-dependent phosphatases"/>
    <property type="match status" value="1"/>
</dbReference>
<dbReference type="Pfam" id="PF09587">
    <property type="entry name" value="PGA_cap"/>
    <property type="match status" value="1"/>
</dbReference>